<evidence type="ECO:0000256" key="1">
    <source>
        <dbReference type="SAM" id="Phobius"/>
    </source>
</evidence>
<accession>A0A6G0J4Y5</accession>
<dbReference type="InterPro" id="IPR013783">
    <property type="entry name" value="Ig-like_fold"/>
</dbReference>
<dbReference type="Proteomes" id="UP000424527">
    <property type="component" value="Unassembled WGS sequence"/>
</dbReference>
<dbReference type="Pfam" id="PF07654">
    <property type="entry name" value="C1-set"/>
    <property type="match status" value="1"/>
</dbReference>
<dbReference type="InterPro" id="IPR036179">
    <property type="entry name" value="Ig-like_dom_sf"/>
</dbReference>
<keyword evidence="1" id="KW-1133">Transmembrane helix</keyword>
<gene>
    <name evidence="4" type="ORF">D5F01_LYC03341</name>
</gene>
<reference evidence="4 5" key="1">
    <citation type="submission" date="2019-07" db="EMBL/GenBank/DDBJ databases">
        <title>Chromosome genome assembly for large yellow croaker.</title>
        <authorList>
            <person name="Xiao S."/>
        </authorList>
    </citation>
    <scope>NUCLEOTIDE SEQUENCE [LARGE SCALE GENOMIC DNA]</scope>
    <source>
        <strain evidence="4">JMULYC20181020</strain>
        <tissue evidence="4">Muscle</tissue>
    </source>
</reference>
<feature type="domain" description="Ig-like" evidence="3">
    <location>
        <begin position="67"/>
        <end position="155"/>
    </location>
</feature>
<keyword evidence="2" id="KW-0732">Signal</keyword>
<dbReference type="PANTHER" id="PTHR19944:SF86">
    <property type="entry name" value="HLA CLASS II HISTOCOMPATIBILITY ANTIGEN, DR ALPHA CHAIN"/>
    <property type="match status" value="1"/>
</dbReference>
<proteinExistence type="predicted"/>
<comment type="caution">
    <text evidence="4">The sequence shown here is derived from an EMBL/GenBank/DDBJ whole genome shotgun (WGS) entry which is preliminary data.</text>
</comment>
<keyword evidence="1" id="KW-0472">Membrane</keyword>
<keyword evidence="5" id="KW-1185">Reference proteome</keyword>
<dbReference type="EMBL" id="REGW02000003">
    <property type="protein sequence ID" value="KAE8298835.1"/>
    <property type="molecule type" value="Genomic_DNA"/>
</dbReference>
<evidence type="ECO:0000313" key="5">
    <source>
        <dbReference type="Proteomes" id="UP000424527"/>
    </source>
</evidence>
<evidence type="ECO:0000259" key="3">
    <source>
        <dbReference type="PROSITE" id="PS50835"/>
    </source>
</evidence>
<feature type="chain" id="PRO_5026232596" description="Ig-like domain-containing protein" evidence="2">
    <location>
        <begin position="18"/>
        <end position="197"/>
    </location>
</feature>
<evidence type="ECO:0000313" key="4">
    <source>
        <dbReference type="EMBL" id="KAE8298835.1"/>
    </source>
</evidence>
<evidence type="ECO:0000256" key="2">
    <source>
        <dbReference type="SAM" id="SignalP"/>
    </source>
</evidence>
<name>A0A6G0J4Y5_LARCR</name>
<dbReference type="AlphaFoldDB" id="A0A6G0J4Y5"/>
<feature type="signal peptide" evidence="2">
    <location>
        <begin position="1"/>
        <end position="17"/>
    </location>
</feature>
<dbReference type="InterPro" id="IPR050160">
    <property type="entry name" value="MHC/Immunoglobulin"/>
</dbReference>
<dbReference type="Gene3D" id="2.60.40.10">
    <property type="entry name" value="Immunoglobulins"/>
    <property type="match status" value="1"/>
</dbReference>
<organism evidence="4 5">
    <name type="scientific">Larimichthys crocea</name>
    <name type="common">Large yellow croaker</name>
    <name type="synonym">Pseudosciaena crocea</name>
    <dbReference type="NCBI Taxonomy" id="215358"/>
    <lineage>
        <taxon>Eukaryota</taxon>
        <taxon>Metazoa</taxon>
        <taxon>Chordata</taxon>
        <taxon>Craniata</taxon>
        <taxon>Vertebrata</taxon>
        <taxon>Euteleostomi</taxon>
        <taxon>Actinopterygii</taxon>
        <taxon>Neopterygii</taxon>
        <taxon>Teleostei</taxon>
        <taxon>Neoteleostei</taxon>
        <taxon>Acanthomorphata</taxon>
        <taxon>Eupercaria</taxon>
        <taxon>Sciaenidae</taxon>
        <taxon>Larimichthys</taxon>
    </lineage>
</organism>
<dbReference type="PROSITE" id="PS50835">
    <property type="entry name" value="IG_LIKE"/>
    <property type="match status" value="1"/>
</dbReference>
<dbReference type="SMART" id="SM00407">
    <property type="entry name" value="IGc1"/>
    <property type="match status" value="1"/>
</dbReference>
<keyword evidence="1" id="KW-0812">Transmembrane</keyword>
<feature type="transmembrane region" description="Helical" evidence="1">
    <location>
        <begin position="170"/>
        <end position="193"/>
    </location>
</feature>
<dbReference type="InterPro" id="IPR007110">
    <property type="entry name" value="Ig-like_dom"/>
</dbReference>
<dbReference type="InterPro" id="IPR003597">
    <property type="entry name" value="Ig_C1-set"/>
</dbReference>
<dbReference type="PANTHER" id="PTHR19944">
    <property type="entry name" value="MHC CLASS II-RELATED"/>
    <property type="match status" value="1"/>
</dbReference>
<sequence>MSVIALVILTGAVCTSATRPLHNLHFIYGCYDSGDVRVDILVDDDVAGVLGKSERADPGAALRQDAPESSMYTRYEGEDGVVNTLFCWANHFYPPTINFTWTKNGAQVTDGVSYLRYLQNSDGTFHKTSMLSFTPRVGDVYSCSLEHQALQEPLIRSWELEERKSGVSPAAGFFLASLVFCVIGIGVGVFLCIKQPN</sequence>
<protein>
    <recommendedName>
        <fullName evidence="3">Ig-like domain-containing protein</fullName>
    </recommendedName>
</protein>
<dbReference type="SUPFAM" id="SSF48726">
    <property type="entry name" value="Immunoglobulin"/>
    <property type="match status" value="1"/>
</dbReference>